<dbReference type="EMBL" id="JARKIK010000060">
    <property type="protein sequence ID" value="KAK8731624.1"/>
    <property type="molecule type" value="Genomic_DNA"/>
</dbReference>
<accession>A0AAW0X0T0</accession>
<dbReference type="InterPro" id="IPR011024">
    <property type="entry name" value="G_crystallin-like"/>
</dbReference>
<proteinExistence type="predicted"/>
<keyword evidence="1" id="KW-0732">Signal</keyword>
<feature type="non-terminal residue" evidence="2">
    <location>
        <position position="1"/>
    </location>
</feature>
<name>A0AAW0X0T0_CHEQU</name>
<evidence type="ECO:0000256" key="1">
    <source>
        <dbReference type="SAM" id="SignalP"/>
    </source>
</evidence>
<evidence type="ECO:0000313" key="2">
    <source>
        <dbReference type="EMBL" id="KAK8731624.1"/>
    </source>
</evidence>
<gene>
    <name evidence="2" type="ORF">OTU49_007392</name>
</gene>
<reference evidence="2 3" key="1">
    <citation type="journal article" date="2024" name="BMC Genomics">
        <title>Genome assembly of redclaw crayfish (Cherax quadricarinatus) provides insights into its immune adaptation and hypoxia tolerance.</title>
        <authorList>
            <person name="Liu Z."/>
            <person name="Zheng J."/>
            <person name="Li H."/>
            <person name="Fang K."/>
            <person name="Wang S."/>
            <person name="He J."/>
            <person name="Zhou D."/>
            <person name="Weng S."/>
            <person name="Chi M."/>
            <person name="Gu Z."/>
            <person name="He J."/>
            <person name="Li F."/>
            <person name="Wang M."/>
        </authorList>
    </citation>
    <scope>NUCLEOTIDE SEQUENCE [LARGE SCALE GENOMIC DNA]</scope>
    <source>
        <strain evidence="2">ZL_2023a</strain>
    </source>
</reference>
<evidence type="ECO:0000313" key="3">
    <source>
        <dbReference type="Proteomes" id="UP001445076"/>
    </source>
</evidence>
<dbReference type="AlphaFoldDB" id="A0AAW0X0T0"/>
<dbReference type="Gene3D" id="2.60.20.10">
    <property type="entry name" value="Crystallins"/>
    <property type="match status" value="2"/>
</dbReference>
<feature type="signal peptide" evidence="1">
    <location>
        <begin position="1"/>
        <end position="23"/>
    </location>
</feature>
<keyword evidence="3" id="KW-1185">Reference proteome</keyword>
<protein>
    <submittedName>
        <fullName evidence="2">Uncharacterized protein</fullName>
    </submittedName>
</protein>
<organism evidence="2 3">
    <name type="scientific">Cherax quadricarinatus</name>
    <name type="common">Australian red claw crayfish</name>
    <dbReference type="NCBI Taxonomy" id="27406"/>
    <lineage>
        <taxon>Eukaryota</taxon>
        <taxon>Metazoa</taxon>
        <taxon>Ecdysozoa</taxon>
        <taxon>Arthropoda</taxon>
        <taxon>Crustacea</taxon>
        <taxon>Multicrustacea</taxon>
        <taxon>Malacostraca</taxon>
        <taxon>Eumalacostraca</taxon>
        <taxon>Eucarida</taxon>
        <taxon>Decapoda</taxon>
        <taxon>Pleocyemata</taxon>
        <taxon>Astacidea</taxon>
        <taxon>Parastacoidea</taxon>
        <taxon>Parastacidae</taxon>
        <taxon>Cherax</taxon>
    </lineage>
</organism>
<sequence length="223" mass="24755">GGSKMTPQVLLLLFLSLTATAHARREPRAWEAQVRCFSSKAQNGEWYDFNEPVPDLASYSFDNTIESATVTGMWIFYEETDYNAFNAGFVYWIHGIDFSTDFDSQYSNTASSLRYAGSAFDLNEDSWTVYTGQGFTEGALFGNTDASTLGRFSGEVSSIIVTGTSDWTFYQGEGFTGSSVCLTPDIHHTSDVRRFDVGIFPTPSDFDLTDNSIRSVRKGCHSQ</sequence>
<dbReference type="Proteomes" id="UP001445076">
    <property type="component" value="Unassembled WGS sequence"/>
</dbReference>
<feature type="chain" id="PRO_5044001953" evidence="1">
    <location>
        <begin position="24"/>
        <end position="223"/>
    </location>
</feature>
<dbReference type="SUPFAM" id="SSF49695">
    <property type="entry name" value="gamma-Crystallin-like"/>
    <property type="match status" value="1"/>
</dbReference>
<comment type="caution">
    <text evidence="2">The sequence shown here is derived from an EMBL/GenBank/DDBJ whole genome shotgun (WGS) entry which is preliminary data.</text>
</comment>